<name>J0L872_AURST</name>
<dbReference type="InParanoid" id="J0L872"/>
<evidence type="ECO:0000313" key="1">
    <source>
        <dbReference type="EMBL" id="EJD32506.1"/>
    </source>
</evidence>
<accession>J0L872</accession>
<gene>
    <name evidence="1" type="ORF">AURDEDRAFT_118035</name>
</gene>
<evidence type="ECO:0000313" key="2">
    <source>
        <dbReference type="Proteomes" id="UP000006514"/>
    </source>
</evidence>
<dbReference type="Proteomes" id="UP000006514">
    <property type="component" value="Unassembled WGS sequence"/>
</dbReference>
<dbReference type="EMBL" id="JH688905">
    <property type="protein sequence ID" value="EJD32506.1"/>
    <property type="molecule type" value="Genomic_DNA"/>
</dbReference>
<proteinExistence type="predicted"/>
<organism evidence="1 2">
    <name type="scientific">Auricularia subglabra (strain TFB-10046 / SS5)</name>
    <name type="common">White-rot fungus</name>
    <name type="synonym">Auricularia delicata (strain TFB10046)</name>
    <dbReference type="NCBI Taxonomy" id="717982"/>
    <lineage>
        <taxon>Eukaryota</taxon>
        <taxon>Fungi</taxon>
        <taxon>Dikarya</taxon>
        <taxon>Basidiomycota</taxon>
        <taxon>Agaricomycotina</taxon>
        <taxon>Agaricomycetes</taxon>
        <taxon>Auriculariales</taxon>
        <taxon>Auriculariaceae</taxon>
        <taxon>Auricularia</taxon>
    </lineage>
</organism>
<sequence>MASRDSIHSCAPPLHFQSRASLDLDFLFADALTSTRDRFSPFTPRRPPPPGHLRIPIRANLTPLALSFSLATRVQPHEARGVPLEPPPGALSAPRSSLARLVIPNLLSNAGHALCNHHPACTGRAFLNCRAAYSLRRALVART</sequence>
<dbReference type="AlphaFoldDB" id="J0L872"/>
<protein>
    <submittedName>
        <fullName evidence="1">Uncharacterized protein</fullName>
    </submittedName>
</protein>
<dbReference type="KEGG" id="adl:AURDEDRAFT_118035"/>
<keyword evidence="2" id="KW-1185">Reference proteome</keyword>
<reference evidence="2" key="1">
    <citation type="journal article" date="2012" name="Science">
        <title>The Paleozoic origin of enzymatic lignin decomposition reconstructed from 31 fungal genomes.</title>
        <authorList>
            <person name="Floudas D."/>
            <person name="Binder M."/>
            <person name="Riley R."/>
            <person name="Barry K."/>
            <person name="Blanchette R.A."/>
            <person name="Henrissat B."/>
            <person name="Martinez A.T."/>
            <person name="Otillar R."/>
            <person name="Spatafora J.W."/>
            <person name="Yadav J.S."/>
            <person name="Aerts A."/>
            <person name="Benoit I."/>
            <person name="Boyd A."/>
            <person name="Carlson A."/>
            <person name="Copeland A."/>
            <person name="Coutinho P.M."/>
            <person name="de Vries R.P."/>
            <person name="Ferreira P."/>
            <person name="Findley K."/>
            <person name="Foster B."/>
            <person name="Gaskell J."/>
            <person name="Glotzer D."/>
            <person name="Gorecki P."/>
            <person name="Heitman J."/>
            <person name="Hesse C."/>
            <person name="Hori C."/>
            <person name="Igarashi K."/>
            <person name="Jurgens J.A."/>
            <person name="Kallen N."/>
            <person name="Kersten P."/>
            <person name="Kohler A."/>
            <person name="Kuees U."/>
            <person name="Kumar T.K.A."/>
            <person name="Kuo A."/>
            <person name="LaButti K."/>
            <person name="Larrondo L.F."/>
            <person name="Lindquist E."/>
            <person name="Ling A."/>
            <person name="Lombard V."/>
            <person name="Lucas S."/>
            <person name="Lundell T."/>
            <person name="Martin R."/>
            <person name="McLaughlin D.J."/>
            <person name="Morgenstern I."/>
            <person name="Morin E."/>
            <person name="Murat C."/>
            <person name="Nagy L.G."/>
            <person name="Nolan M."/>
            <person name="Ohm R.A."/>
            <person name="Patyshakuliyeva A."/>
            <person name="Rokas A."/>
            <person name="Ruiz-Duenas F.J."/>
            <person name="Sabat G."/>
            <person name="Salamov A."/>
            <person name="Samejima M."/>
            <person name="Schmutz J."/>
            <person name="Slot J.C."/>
            <person name="St John F."/>
            <person name="Stenlid J."/>
            <person name="Sun H."/>
            <person name="Sun S."/>
            <person name="Syed K."/>
            <person name="Tsang A."/>
            <person name="Wiebenga A."/>
            <person name="Young D."/>
            <person name="Pisabarro A."/>
            <person name="Eastwood D.C."/>
            <person name="Martin F."/>
            <person name="Cullen D."/>
            <person name="Grigoriev I.V."/>
            <person name="Hibbett D.S."/>
        </authorList>
    </citation>
    <scope>NUCLEOTIDE SEQUENCE [LARGE SCALE GENOMIC DNA]</scope>
    <source>
        <strain evidence="2">TFB10046</strain>
    </source>
</reference>